<evidence type="ECO:0000313" key="1">
    <source>
        <dbReference type="EMBL" id="AKG38569.1"/>
    </source>
</evidence>
<proteinExistence type="predicted"/>
<dbReference type="RefSeq" id="WP_052883989.1">
    <property type="nucleotide sequence ID" value="NZ_CP009961.1"/>
</dbReference>
<protein>
    <submittedName>
        <fullName evidence="1">Uncharacterized protein</fullName>
    </submittedName>
</protein>
<dbReference type="HOGENOM" id="CLU_2447829_0_0_2"/>
<dbReference type="KEGG" id="thf:MA03_03705"/>
<accession>A0A0F7FIE3</accession>
<dbReference type="EMBL" id="CP009961">
    <property type="protein sequence ID" value="AKG38569.1"/>
    <property type="molecule type" value="Genomic_DNA"/>
</dbReference>
<dbReference type="AlphaFoldDB" id="A0A0F7FIE3"/>
<gene>
    <name evidence="1" type="ORF">MA03_03705</name>
</gene>
<keyword evidence="2" id="KW-1185">Reference proteome</keyword>
<sequence>MFISEQVEEEKITSELLARHKATVKTIISEVIKKSLELITIAYHKAHLDICQDQPSPSYGRLEAMTHSEFSHAHAYRVLLPPNLRENRT</sequence>
<evidence type="ECO:0000313" key="2">
    <source>
        <dbReference type="Proteomes" id="UP000067434"/>
    </source>
</evidence>
<dbReference type="Proteomes" id="UP000067434">
    <property type="component" value="Chromosome"/>
</dbReference>
<dbReference type="PATRIC" id="fig|1550241.5.peg.788"/>
<name>A0A0F7FIE3_9CREN</name>
<dbReference type="GeneID" id="25401306"/>
<organism evidence="1 2">
    <name type="scientific">Infirmifilum uzonense</name>
    <dbReference type="NCBI Taxonomy" id="1550241"/>
    <lineage>
        <taxon>Archaea</taxon>
        <taxon>Thermoproteota</taxon>
        <taxon>Thermoprotei</taxon>
        <taxon>Thermofilales</taxon>
        <taxon>Thermofilaceae</taxon>
        <taxon>Infirmifilum</taxon>
    </lineage>
</organism>
<reference evidence="1 2" key="1">
    <citation type="journal article" date="2015" name="Stand. Genomic Sci.">
        <title>Complete genome sequence of and proposal of Thermofilum uzonense sp. nov. a novel hyperthermophilic crenarchaeon and emended description of the genus Thermofilum.</title>
        <authorList>
            <person name="Toshchakov S.V."/>
            <person name="Korzhenkov A.A."/>
            <person name="Samarov N.I."/>
            <person name="Mazunin I.O."/>
            <person name="Mozhey O.I."/>
            <person name="Shmyr I.S."/>
            <person name="Derbikova K.S."/>
            <person name="Taranov E.A."/>
            <person name="Dominova I.N."/>
            <person name="Bonch-Osmolovskaya E.A."/>
            <person name="Patrushev M.V."/>
            <person name="Podosokorskaya O.A."/>
            <person name="Kublanov I.V."/>
        </authorList>
    </citation>
    <scope>NUCLEOTIDE SEQUENCE [LARGE SCALE GENOMIC DNA]</scope>
    <source>
        <strain evidence="1 2">1807-2</strain>
    </source>
</reference>